<dbReference type="CDD" id="cd00446">
    <property type="entry name" value="GrpE"/>
    <property type="match status" value="1"/>
</dbReference>
<accession>A0ABZ0Z1Z9</accession>
<sequence>MEKNFNKEIDEMDDVLNPDEIIDDTSSDINDDDIVTDEDDNEYVSKEYADKLISELKTAKEDADTWKNKYMYALSDFETYKRNSQKDKQNTLKYGNEKVIKDILPIIDDFDRAFMHMDAEVKEGVMLIYKNFISVLEKHDVTIIPAEPGDKFNENIHEAISVVPAMEDEQKGIIADCVTKGYMLLDKVIRYSKVIVFN</sequence>
<evidence type="ECO:0000313" key="5">
    <source>
        <dbReference type="Proteomes" id="UP001348805"/>
    </source>
</evidence>
<dbReference type="PANTHER" id="PTHR21237">
    <property type="entry name" value="GRPE PROTEIN"/>
    <property type="match status" value="1"/>
</dbReference>
<dbReference type="SUPFAM" id="SSF51064">
    <property type="entry name" value="Head domain of nucleotide exchange factor GrpE"/>
    <property type="match status" value="1"/>
</dbReference>
<keyword evidence="2" id="KW-0143">Chaperone</keyword>
<proteinExistence type="inferred from homology"/>
<organism evidence="4 5">
    <name type="scientific">phage Lak_Megaphage_RVC_AP3_GC26</name>
    <dbReference type="NCBI Taxonomy" id="3109225"/>
    <lineage>
        <taxon>Viruses</taxon>
        <taxon>Duplodnaviria</taxon>
        <taxon>Heunggongvirae</taxon>
        <taxon>Uroviricota</taxon>
        <taxon>Caudoviricetes</taxon>
        <taxon>Caudoviricetes code 15 clade</taxon>
    </lineage>
</organism>
<dbReference type="Proteomes" id="UP001348805">
    <property type="component" value="Segment"/>
</dbReference>
<keyword evidence="5" id="KW-1185">Reference proteome</keyword>
<evidence type="ECO:0000256" key="2">
    <source>
        <dbReference type="ARBA" id="ARBA00023186"/>
    </source>
</evidence>
<protein>
    <recommendedName>
        <fullName evidence="6">Protein GrpE</fullName>
    </recommendedName>
</protein>
<dbReference type="Gene3D" id="2.30.22.10">
    <property type="entry name" value="Head domain of nucleotide exchange factor GrpE"/>
    <property type="match status" value="1"/>
</dbReference>
<evidence type="ECO:0008006" key="6">
    <source>
        <dbReference type="Google" id="ProtNLM"/>
    </source>
</evidence>
<evidence type="ECO:0000313" key="4">
    <source>
        <dbReference type="EMBL" id="WQJ51141.1"/>
    </source>
</evidence>
<comment type="similarity">
    <text evidence="1">Belongs to the GrpE family.</text>
</comment>
<name>A0ABZ0Z1Z9_9CAUD</name>
<feature type="region of interest" description="Disordered" evidence="3">
    <location>
        <begin position="16"/>
        <end position="37"/>
    </location>
</feature>
<evidence type="ECO:0000256" key="1">
    <source>
        <dbReference type="ARBA" id="ARBA00009054"/>
    </source>
</evidence>
<dbReference type="EMBL" id="OR769219">
    <property type="protein sequence ID" value="WQJ51141.1"/>
    <property type="molecule type" value="Genomic_DNA"/>
</dbReference>
<dbReference type="InterPro" id="IPR013805">
    <property type="entry name" value="GrpE_CC"/>
</dbReference>
<dbReference type="PANTHER" id="PTHR21237:SF23">
    <property type="entry name" value="GRPE PROTEIN HOMOLOG, MITOCHONDRIAL"/>
    <property type="match status" value="1"/>
</dbReference>
<dbReference type="Pfam" id="PF01025">
    <property type="entry name" value="GrpE"/>
    <property type="match status" value="1"/>
</dbReference>
<dbReference type="PRINTS" id="PR00773">
    <property type="entry name" value="GRPEPROTEIN"/>
</dbReference>
<reference evidence="4 5" key="1">
    <citation type="submission" date="2023-11" db="EMBL/GenBank/DDBJ databases">
        <authorList>
            <person name="Cook R."/>
            <person name="Crisci M."/>
            <person name="Pye H."/>
            <person name="Adriaenssens E."/>
            <person name="Santini J."/>
        </authorList>
    </citation>
    <scope>NUCLEOTIDE SEQUENCE [LARGE SCALE GENOMIC DNA]</scope>
    <source>
        <strain evidence="4">Lak_Megaphage_RVC_AP3_GC26</strain>
    </source>
</reference>
<dbReference type="PROSITE" id="PS01071">
    <property type="entry name" value="GRPE"/>
    <property type="match status" value="1"/>
</dbReference>
<evidence type="ECO:0000256" key="3">
    <source>
        <dbReference type="SAM" id="MobiDB-lite"/>
    </source>
</evidence>
<dbReference type="InterPro" id="IPR000740">
    <property type="entry name" value="GrpE"/>
</dbReference>
<dbReference type="InterPro" id="IPR009012">
    <property type="entry name" value="GrpE_head"/>
</dbReference>
<dbReference type="Gene3D" id="3.90.20.20">
    <property type="match status" value="1"/>
</dbReference>
<dbReference type="SUPFAM" id="SSF58014">
    <property type="entry name" value="Coiled-coil domain of nucleotide exchange factor GrpE"/>
    <property type="match status" value="1"/>
</dbReference>
<dbReference type="HAMAP" id="MF_01151">
    <property type="entry name" value="GrpE"/>
    <property type="match status" value="1"/>
</dbReference>